<dbReference type="InterPro" id="IPR007374">
    <property type="entry name" value="ASCH_domain"/>
</dbReference>
<dbReference type="RefSeq" id="WP_147140524.1">
    <property type="nucleotide sequence ID" value="NZ_BAABIJ010000002.1"/>
</dbReference>
<organism evidence="2 3">
    <name type="scientific">Stackebrandtia albiflava</name>
    <dbReference type="NCBI Taxonomy" id="406432"/>
    <lineage>
        <taxon>Bacteria</taxon>
        <taxon>Bacillati</taxon>
        <taxon>Actinomycetota</taxon>
        <taxon>Actinomycetes</taxon>
        <taxon>Glycomycetales</taxon>
        <taxon>Glycomycetaceae</taxon>
        <taxon>Stackebrandtia</taxon>
    </lineage>
</organism>
<accession>A0A562V510</accession>
<dbReference type="PANTHER" id="PTHR39203">
    <property type="entry name" value="CYTOPLASMIC PROTEIN-RELATED"/>
    <property type="match status" value="1"/>
</dbReference>
<evidence type="ECO:0000259" key="1">
    <source>
        <dbReference type="SMART" id="SM01022"/>
    </source>
</evidence>
<dbReference type="InterPro" id="IPR009326">
    <property type="entry name" value="DUF984"/>
</dbReference>
<name>A0A562V510_9ACTN</name>
<dbReference type="InterPro" id="IPR015947">
    <property type="entry name" value="PUA-like_sf"/>
</dbReference>
<evidence type="ECO:0000313" key="2">
    <source>
        <dbReference type="EMBL" id="TWJ12984.1"/>
    </source>
</evidence>
<dbReference type="EMBL" id="VLLL01000006">
    <property type="protein sequence ID" value="TWJ12984.1"/>
    <property type="molecule type" value="Genomic_DNA"/>
</dbReference>
<dbReference type="Proteomes" id="UP000321617">
    <property type="component" value="Unassembled WGS sequence"/>
</dbReference>
<dbReference type="OrthoDB" id="9807542at2"/>
<protein>
    <submittedName>
        <fullName evidence="2">Uncharacterized protein YhfF</fullName>
    </submittedName>
</protein>
<dbReference type="PANTHER" id="PTHR39203:SF1">
    <property type="entry name" value="CYTOPLASMIC PROTEIN"/>
    <property type="match status" value="1"/>
</dbReference>
<dbReference type="Pfam" id="PF04266">
    <property type="entry name" value="ASCH"/>
    <property type="match status" value="1"/>
</dbReference>
<comment type="caution">
    <text evidence="2">The sequence shown here is derived from an EMBL/GenBank/DDBJ whole genome shotgun (WGS) entry which is preliminary data.</text>
</comment>
<dbReference type="AlphaFoldDB" id="A0A562V510"/>
<gene>
    <name evidence="2" type="ORF">LX16_3751</name>
</gene>
<dbReference type="PIRSF" id="PIRSF021320">
    <property type="entry name" value="DUF984"/>
    <property type="match status" value="1"/>
</dbReference>
<reference evidence="2 3" key="1">
    <citation type="journal article" date="2013" name="Stand. Genomic Sci.">
        <title>Genomic Encyclopedia of Type Strains, Phase I: The one thousand microbial genomes (KMG-I) project.</title>
        <authorList>
            <person name="Kyrpides N.C."/>
            <person name="Woyke T."/>
            <person name="Eisen J.A."/>
            <person name="Garrity G."/>
            <person name="Lilburn T.G."/>
            <person name="Beck B.J."/>
            <person name="Whitman W.B."/>
            <person name="Hugenholtz P."/>
            <person name="Klenk H.P."/>
        </authorList>
    </citation>
    <scope>NUCLEOTIDE SEQUENCE [LARGE SCALE GENOMIC DNA]</scope>
    <source>
        <strain evidence="2 3">DSM 45044</strain>
    </source>
</reference>
<dbReference type="SUPFAM" id="SSF88697">
    <property type="entry name" value="PUA domain-like"/>
    <property type="match status" value="1"/>
</dbReference>
<proteinExistence type="predicted"/>
<keyword evidence="3" id="KW-1185">Reference proteome</keyword>
<evidence type="ECO:0000313" key="3">
    <source>
        <dbReference type="Proteomes" id="UP000321617"/>
    </source>
</evidence>
<dbReference type="SMART" id="SM01022">
    <property type="entry name" value="ASCH"/>
    <property type="match status" value="1"/>
</dbReference>
<sequence length="129" mass="14443">MWPRVNGLRALELGTPGELREELTALVLAGEKTATAGLLAEYETESEALETVGEHLALLATGERHVATVEITRVEQVRFDEVTWEFAAAEGEGYESVAHWRESHARFWRDIGTPVDDDTTVVCLWFRVC</sequence>
<feature type="domain" description="ASCH" evidence="1">
    <location>
        <begin position="11"/>
        <end position="129"/>
    </location>
</feature>
<dbReference type="Gene3D" id="3.10.400.10">
    <property type="entry name" value="Sulfate adenylyltransferase"/>
    <property type="match status" value="1"/>
</dbReference>